<dbReference type="PANTHER" id="PTHR36849">
    <property type="entry name" value="CYTOPLASMIC PROTEIN-RELATED"/>
    <property type="match status" value="1"/>
</dbReference>
<accession>A0A291R0X5</accession>
<evidence type="ECO:0000313" key="1">
    <source>
        <dbReference type="EMBL" id="ATL49929.1"/>
    </source>
</evidence>
<dbReference type="OrthoDB" id="9790745at2"/>
<dbReference type="Pfam" id="PF22752">
    <property type="entry name" value="DUF488-N3i"/>
    <property type="match status" value="1"/>
</dbReference>
<name>A0A291R0X5_9BACT</name>
<dbReference type="InterPro" id="IPR052552">
    <property type="entry name" value="YeaO-like"/>
</dbReference>
<organism evidence="1 2">
    <name type="scientific">Chitinophaga caeni</name>
    <dbReference type="NCBI Taxonomy" id="2029983"/>
    <lineage>
        <taxon>Bacteria</taxon>
        <taxon>Pseudomonadati</taxon>
        <taxon>Bacteroidota</taxon>
        <taxon>Chitinophagia</taxon>
        <taxon>Chitinophagales</taxon>
        <taxon>Chitinophagaceae</taxon>
        <taxon>Chitinophaga</taxon>
    </lineage>
</organism>
<sequence>MQLKRTYSSFDKTDGYRVLIDALWPRGISKEELHADQWLKTVAPSTELRKWFNHEPAKWQSFQRKYAAELSINESVQALIDIVRLHPVTTFLYSAHDEKHNNAIVLKEYIITKLEA</sequence>
<keyword evidence="2" id="KW-1185">Reference proteome</keyword>
<protein>
    <recommendedName>
        <fullName evidence="3">MarR family transcriptional regulator</fullName>
    </recommendedName>
</protein>
<proteinExistence type="predicted"/>
<dbReference type="AlphaFoldDB" id="A0A291R0X5"/>
<dbReference type="KEGG" id="cbae:COR50_16860"/>
<dbReference type="PANTHER" id="PTHR36849:SF1">
    <property type="entry name" value="CYTOPLASMIC PROTEIN"/>
    <property type="match status" value="1"/>
</dbReference>
<dbReference type="EMBL" id="CP023777">
    <property type="protein sequence ID" value="ATL49929.1"/>
    <property type="molecule type" value="Genomic_DNA"/>
</dbReference>
<gene>
    <name evidence="1" type="ORF">COR50_16860</name>
</gene>
<dbReference type="Proteomes" id="UP000220133">
    <property type="component" value="Chromosome"/>
</dbReference>
<evidence type="ECO:0008006" key="3">
    <source>
        <dbReference type="Google" id="ProtNLM"/>
    </source>
</evidence>
<evidence type="ECO:0000313" key="2">
    <source>
        <dbReference type="Proteomes" id="UP000220133"/>
    </source>
</evidence>
<reference evidence="1 2" key="1">
    <citation type="submission" date="2017-10" db="EMBL/GenBank/DDBJ databases">
        <title>Paenichitinophaga pekingensis gen. nov., sp. nov., isolated from activated sludge.</title>
        <authorList>
            <person name="Jin D."/>
            <person name="Kong X."/>
            <person name="Deng Y."/>
            <person name="Bai Z."/>
        </authorList>
    </citation>
    <scope>NUCLEOTIDE SEQUENCE [LARGE SCALE GENOMIC DNA]</scope>
    <source>
        <strain evidence="1 2">13</strain>
    </source>
</reference>